<dbReference type="GeneID" id="94334464"/>
<keyword evidence="6" id="KW-0256">Endoplasmic reticulum</keyword>
<dbReference type="InterPro" id="IPR011990">
    <property type="entry name" value="TPR-like_helical_dom_sf"/>
</dbReference>
<keyword evidence="5" id="KW-0963">Cytoplasm</keyword>
<feature type="compositionally biased region" description="Basic and acidic residues" evidence="9">
    <location>
        <begin position="668"/>
        <end position="680"/>
    </location>
</feature>
<dbReference type="GO" id="GO:0008312">
    <property type="term" value="F:7S RNA binding"/>
    <property type="evidence" value="ECO:0007669"/>
    <property type="project" value="InterPro"/>
</dbReference>
<evidence type="ECO:0000256" key="1">
    <source>
        <dbReference type="ARBA" id="ARBA00004240"/>
    </source>
</evidence>
<dbReference type="RefSeq" id="XP_067804009.1">
    <property type="nucleotide sequence ID" value="XM_067945218.1"/>
</dbReference>
<dbReference type="KEGG" id="bdw:94334464"/>
<evidence type="ECO:0000313" key="11">
    <source>
        <dbReference type="EMBL" id="KAK2197167.1"/>
    </source>
</evidence>
<evidence type="ECO:0000256" key="5">
    <source>
        <dbReference type="ARBA" id="ARBA00022490"/>
    </source>
</evidence>
<evidence type="ECO:0000256" key="3">
    <source>
        <dbReference type="ARBA" id="ARBA00007676"/>
    </source>
</evidence>
<dbReference type="Gene3D" id="1.25.40.10">
    <property type="entry name" value="Tetratricopeptide repeat domain"/>
    <property type="match status" value="1"/>
</dbReference>
<dbReference type="Proteomes" id="UP001214638">
    <property type="component" value="Unassembled WGS sequence"/>
</dbReference>
<feature type="compositionally biased region" description="Basic and acidic residues" evidence="9">
    <location>
        <begin position="92"/>
        <end position="105"/>
    </location>
</feature>
<dbReference type="GO" id="GO:0005783">
    <property type="term" value="C:endoplasmic reticulum"/>
    <property type="evidence" value="ECO:0007669"/>
    <property type="project" value="UniProtKB-SubCell"/>
</dbReference>
<keyword evidence="12" id="KW-1185">Reference proteome</keyword>
<dbReference type="EMBL" id="JALLKP010000001">
    <property type="protein sequence ID" value="KAK2197167.1"/>
    <property type="molecule type" value="Genomic_DNA"/>
</dbReference>
<dbReference type="PANTHER" id="PTHR14094">
    <property type="entry name" value="SIGNAL RECOGNITION PARTICLE 72"/>
    <property type="match status" value="1"/>
</dbReference>
<feature type="region of interest" description="Disordered" evidence="9">
    <location>
        <begin position="84"/>
        <end position="105"/>
    </location>
</feature>
<evidence type="ECO:0000256" key="8">
    <source>
        <dbReference type="ARBA" id="ARBA00023274"/>
    </source>
</evidence>
<dbReference type="GO" id="GO:0043022">
    <property type="term" value="F:ribosome binding"/>
    <property type="evidence" value="ECO:0007669"/>
    <property type="project" value="TreeGrafter"/>
</dbReference>
<dbReference type="AlphaFoldDB" id="A0AAD9PLT7"/>
<dbReference type="GO" id="GO:0006614">
    <property type="term" value="P:SRP-dependent cotranslational protein targeting to membrane"/>
    <property type="evidence" value="ECO:0007669"/>
    <property type="project" value="InterPro"/>
</dbReference>
<dbReference type="PANTHER" id="PTHR14094:SF9">
    <property type="entry name" value="SIGNAL RECOGNITION PARTICLE SUBUNIT SRP72"/>
    <property type="match status" value="1"/>
</dbReference>
<evidence type="ECO:0000256" key="9">
    <source>
        <dbReference type="SAM" id="MobiDB-lite"/>
    </source>
</evidence>
<keyword evidence="8" id="KW-0687">Ribonucleoprotein</keyword>
<evidence type="ECO:0000313" key="12">
    <source>
        <dbReference type="Proteomes" id="UP001214638"/>
    </source>
</evidence>
<reference evidence="11" key="1">
    <citation type="journal article" date="2023" name="Nat. Microbiol.">
        <title>Babesia duncani multi-omics identifies virulence factors and drug targets.</title>
        <authorList>
            <person name="Singh P."/>
            <person name="Lonardi S."/>
            <person name="Liang Q."/>
            <person name="Vydyam P."/>
            <person name="Khabirova E."/>
            <person name="Fang T."/>
            <person name="Gihaz S."/>
            <person name="Thekkiniath J."/>
            <person name="Munshi M."/>
            <person name="Abel S."/>
            <person name="Ciampossin L."/>
            <person name="Batugedara G."/>
            <person name="Gupta M."/>
            <person name="Lu X.M."/>
            <person name="Lenz T."/>
            <person name="Chakravarty S."/>
            <person name="Cornillot E."/>
            <person name="Hu Y."/>
            <person name="Ma W."/>
            <person name="Gonzalez L.M."/>
            <person name="Sanchez S."/>
            <person name="Estrada K."/>
            <person name="Sanchez-Flores A."/>
            <person name="Montero E."/>
            <person name="Harb O.S."/>
            <person name="Le Roch K.G."/>
            <person name="Mamoun C.B."/>
        </authorList>
    </citation>
    <scope>NUCLEOTIDE SEQUENCE</scope>
    <source>
        <strain evidence="11">WA1</strain>
    </source>
</reference>
<dbReference type="Pfam" id="PF08492">
    <property type="entry name" value="SRP72"/>
    <property type="match status" value="1"/>
</dbReference>
<dbReference type="InterPro" id="IPR013699">
    <property type="entry name" value="Signal_recog_part_SRP72_RNA-bd"/>
</dbReference>
<evidence type="ECO:0000259" key="10">
    <source>
        <dbReference type="Pfam" id="PF08492"/>
    </source>
</evidence>
<feature type="compositionally biased region" description="Basic residues" evidence="9">
    <location>
        <begin position="718"/>
        <end position="728"/>
    </location>
</feature>
<proteinExistence type="inferred from homology"/>
<name>A0AAD9PLT7_9APIC</name>
<gene>
    <name evidence="11" type="ORF">BdWA1_000166</name>
</gene>
<feature type="region of interest" description="Disordered" evidence="9">
    <location>
        <begin position="643"/>
        <end position="728"/>
    </location>
</feature>
<feature type="domain" description="Signal recognition particle SRP72 subunit RNA-binding" evidence="10">
    <location>
        <begin position="647"/>
        <end position="683"/>
    </location>
</feature>
<feature type="compositionally biased region" description="Basic residues" evidence="9">
    <location>
        <begin position="647"/>
        <end position="660"/>
    </location>
</feature>
<evidence type="ECO:0000256" key="6">
    <source>
        <dbReference type="ARBA" id="ARBA00022824"/>
    </source>
</evidence>
<comment type="caution">
    <text evidence="11">The sequence shown here is derived from an EMBL/GenBank/DDBJ whole genome shotgun (WGS) entry which is preliminary data.</text>
</comment>
<protein>
    <recommendedName>
        <fullName evidence="4">Signal recognition particle subunit SRP72</fullName>
    </recommendedName>
</protein>
<dbReference type="InterPro" id="IPR026270">
    <property type="entry name" value="SRP72"/>
</dbReference>
<organism evidence="11 12">
    <name type="scientific">Babesia duncani</name>
    <dbReference type="NCBI Taxonomy" id="323732"/>
    <lineage>
        <taxon>Eukaryota</taxon>
        <taxon>Sar</taxon>
        <taxon>Alveolata</taxon>
        <taxon>Apicomplexa</taxon>
        <taxon>Aconoidasida</taxon>
        <taxon>Piroplasmida</taxon>
        <taxon>Babesiidae</taxon>
        <taxon>Babesia</taxon>
    </lineage>
</organism>
<feature type="compositionally biased region" description="Polar residues" evidence="9">
    <location>
        <begin position="690"/>
        <end position="714"/>
    </location>
</feature>
<accession>A0AAD9PLT7</accession>
<sequence length="728" mass="83308">MSDSVILQNLDSAKNDLKTLLDGCKYSEACRHCYKAIKLWPGEHVFYRGKAYCELQLSRWHSCLETIGWLHGYIDNPSFNVESGRRLRRRKNPENKARSMSESEKEILSEATKEHYEGNECVWMHFEQGYCYYKLGKYDLGVQSLAMCADNCRTQDLINVNIKKSSDIDVSQMAPKFQLLYAQLCMRLGKFAEARKIYSDINLKNAQELLSLNRLSVDLAIAANGEEDKANIAEFYTELNSKIESGMVESYEIYYNWACAMIFEKRLDDAMQYVDLAEDLLKQELEKELDGELPLGQPEFENILAQRAFLHLEFGNKELADKITRDLLDNRENAEIDQSVHMVVLSNGLASTKDEHGSYYKTLSKLLKKNAVTGKFSKQDLLVIHRNCIWSLLSRNKFNDCRRHLQCFKDMISQNLGKEGLIEYWIYSAALSFMEGNSNLCLSILARARRQLCEEEIRLVSTISKILLYQKRFKETTTLLNGCFESFVASGKAVLDFVQLSIEANIGMGSAKAVMDTLSKLIDLLQKDTIELQVLKSELRCLIRVGCDFLESNGHHSEALVFFKFLYQHDPMDNAALCGILYNESFETIDDGGNNTNADFQPPKDFIDDLQRQIKMIDPEELEQADNSELYNNYMGRIQAGPTVMAKSKKRRHRRGKPPKTVKLTGPDPERWLPKHERAAFKKKKRDTSKAVQGSTTTGNSSKPSTGSILTESTYVGRRGKQKKRHNR</sequence>
<evidence type="ECO:0000256" key="7">
    <source>
        <dbReference type="ARBA" id="ARBA00023135"/>
    </source>
</evidence>
<dbReference type="SUPFAM" id="SSF48452">
    <property type="entry name" value="TPR-like"/>
    <property type="match status" value="1"/>
</dbReference>
<evidence type="ECO:0000256" key="4">
    <source>
        <dbReference type="ARBA" id="ARBA00018350"/>
    </source>
</evidence>
<keyword evidence="7" id="KW-0733">Signal recognition particle</keyword>
<dbReference type="GO" id="GO:0005786">
    <property type="term" value="C:signal recognition particle, endoplasmic reticulum targeting"/>
    <property type="evidence" value="ECO:0007669"/>
    <property type="project" value="UniProtKB-KW"/>
</dbReference>
<comment type="similarity">
    <text evidence="3">Belongs to the SRP72 family.</text>
</comment>
<evidence type="ECO:0000256" key="2">
    <source>
        <dbReference type="ARBA" id="ARBA00004496"/>
    </source>
</evidence>
<comment type="subcellular location">
    <subcellularLocation>
        <location evidence="2">Cytoplasm</location>
    </subcellularLocation>
    <subcellularLocation>
        <location evidence="1">Endoplasmic reticulum</location>
    </subcellularLocation>
</comment>